<dbReference type="EMBL" id="ML977337">
    <property type="protein sequence ID" value="KAF2110740.1"/>
    <property type="molecule type" value="Genomic_DNA"/>
</dbReference>
<evidence type="ECO:0000313" key="3">
    <source>
        <dbReference type="Proteomes" id="UP000799770"/>
    </source>
</evidence>
<evidence type="ECO:0000313" key="2">
    <source>
        <dbReference type="EMBL" id="KAF2110740.1"/>
    </source>
</evidence>
<feature type="region of interest" description="Disordered" evidence="1">
    <location>
        <begin position="551"/>
        <end position="591"/>
    </location>
</feature>
<name>A0A6A5YUL6_9PLEO</name>
<keyword evidence="3" id="KW-1185">Reference proteome</keyword>
<evidence type="ECO:0000256" key="1">
    <source>
        <dbReference type="SAM" id="MobiDB-lite"/>
    </source>
</evidence>
<sequence length="947" mass="107763">MDAVRSCTFWLNAVLRHATLIHEVNGVSHIGFDPKDYPQLDSCVDTLHQQFAVNPIYPSATGILIPKSHANFPYAFGQKRYNHERLLRQQRKKQHKQFEDVSAEHWLVETQNLRPTLERTAKEAKAKQARVKAKNKQRTKQHDRIINATRYIRDFVEIESPDTVISKRQDRNLNASRNTREGHEGEPKDVVLAKRHDRFLNSTRNTRDAADEDVVEFNTFHGDAIRTMRFLRLVLNVAVADIALELSQTRRLRGPVKPFKPVVCTFDGNIIAGLRNFRKFMSSAPLRNNDISRHLVSTIWLRFTIHTGHEFEENNENFPLSVSSLLPCVPISAKALAEEGLAYAQQNAAALIMAAPYLKVARDLDITLNSKRPYTTYSLAHKERPLHIDIPPFTDNDLFDLELSAKNRNFGLDIEIDFPKPSSYFLYEIFAGKAEYHYRRLGRMPTNKHFVRLETESWNVFATQASDLVAAIGERGFSFTSALSEEPHWIRSRRAVYELRLLWKERKEELRADMKSFFIDDEDRVVRKKQEMAWDSAGPFLFGADVLRDEVNDDPNSSDSENNRSRSGSSSTNKSLDTSATEEEQHKSIQGLLADSTDEDLLITSSTARRQQSSGILVRRASGQVQTLQLLQGVDGGYGARPVVARPPGFRRSRALQPPPGLQKPVVDLYRRAKGHTAVARPYMSKLAARYEQRPTKLRFKAHEDAPYGYTHFHIDQQQISDVPTNRKWTEAGYLLPPALVNNGMHHHTQPASDANPVPAFYNNFGVLQALGPNGGHPAIAFHFPLQEPEILRGCASWVERGLVGYGVFRRAGRQTEVLLEVHKDHCKTPGYPWAHKQYPIRDLGQELYDKDEWYEKRNAEYRAYVEQQARNGDQKAKDEVQICAVGKDSPLLVPNGPLIPNPVDDVFVDHTENVRVNLNSADNTLVNHIENICVNLFSRFVVAGKS</sequence>
<accession>A0A6A5YUL6</accession>
<proteinExistence type="predicted"/>
<feature type="compositionally biased region" description="Low complexity" evidence="1">
    <location>
        <begin position="554"/>
        <end position="575"/>
    </location>
</feature>
<dbReference type="Proteomes" id="UP000799770">
    <property type="component" value="Unassembled WGS sequence"/>
</dbReference>
<gene>
    <name evidence="2" type="ORF">BDV96DRAFT_691029</name>
</gene>
<organism evidence="2 3">
    <name type="scientific">Lophiotrema nucula</name>
    <dbReference type="NCBI Taxonomy" id="690887"/>
    <lineage>
        <taxon>Eukaryota</taxon>
        <taxon>Fungi</taxon>
        <taxon>Dikarya</taxon>
        <taxon>Ascomycota</taxon>
        <taxon>Pezizomycotina</taxon>
        <taxon>Dothideomycetes</taxon>
        <taxon>Pleosporomycetidae</taxon>
        <taxon>Pleosporales</taxon>
        <taxon>Lophiotremataceae</taxon>
        <taxon>Lophiotrema</taxon>
    </lineage>
</organism>
<reference evidence="2" key="1">
    <citation type="journal article" date="2020" name="Stud. Mycol.">
        <title>101 Dothideomycetes genomes: a test case for predicting lifestyles and emergence of pathogens.</title>
        <authorList>
            <person name="Haridas S."/>
            <person name="Albert R."/>
            <person name="Binder M."/>
            <person name="Bloem J."/>
            <person name="Labutti K."/>
            <person name="Salamov A."/>
            <person name="Andreopoulos B."/>
            <person name="Baker S."/>
            <person name="Barry K."/>
            <person name="Bills G."/>
            <person name="Bluhm B."/>
            <person name="Cannon C."/>
            <person name="Castanera R."/>
            <person name="Culley D."/>
            <person name="Daum C."/>
            <person name="Ezra D."/>
            <person name="Gonzalez J."/>
            <person name="Henrissat B."/>
            <person name="Kuo A."/>
            <person name="Liang C."/>
            <person name="Lipzen A."/>
            <person name="Lutzoni F."/>
            <person name="Magnuson J."/>
            <person name="Mondo S."/>
            <person name="Nolan M."/>
            <person name="Ohm R."/>
            <person name="Pangilinan J."/>
            <person name="Park H.-J."/>
            <person name="Ramirez L."/>
            <person name="Alfaro M."/>
            <person name="Sun H."/>
            <person name="Tritt A."/>
            <person name="Yoshinaga Y."/>
            <person name="Zwiers L.-H."/>
            <person name="Turgeon B."/>
            <person name="Goodwin S."/>
            <person name="Spatafora J."/>
            <person name="Crous P."/>
            <person name="Grigoriev I."/>
        </authorList>
    </citation>
    <scope>NUCLEOTIDE SEQUENCE</scope>
    <source>
        <strain evidence="2">CBS 627.86</strain>
    </source>
</reference>
<dbReference type="AlphaFoldDB" id="A0A6A5YUL6"/>
<protein>
    <submittedName>
        <fullName evidence="2">Uncharacterized protein</fullName>
    </submittedName>
</protein>